<dbReference type="InterPro" id="IPR014824">
    <property type="entry name" value="Nfu/NifU_N"/>
</dbReference>
<dbReference type="PANTHER" id="PTHR11178">
    <property type="entry name" value="IRON-SULFUR CLUSTER SCAFFOLD PROTEIN NFU-RELATED"/>
    <property type="match status" value="1"/>
</dbReference>
<dbReference type="Gene3D" id="3.30.1370.70">
    <property type="entry name" value="Scaffold protein Nfu/NifU, N-terminal domain"/>
    <property type="match status" value="1"/>
</dbReference>
<comment type="similarity">
    <text evidence="1">Belongs to the NifU family.</text>
</comment>
<dbReference type="Proteomes" id="UP001596303">
    <property type="component" value="Unassembled WGS sequence"/>
</dbReference>
<dbReference type="SUPFAM" id="SSF110836">
    <property type="entry name" value="Hypothetical protein SAV1430"/>
    <property type="match status" value="1"/>
</dbReference>
<name>A0ABW1S9S2_9PROT</name>
<feature type="domain" description="Scaffold protein Nfu/NifU N-terminal" evidence="2">
    <location>
        <begin position="3"/>
        <end position="89"/>
    </location>
</feature>
<dbReference type="PANTHER" id="PTHR11178:SF1">
    <property type="entry name" value="NFU1 IRON-SULFUR CLUSTER SCAFFOLD HOMOLOG, MITOCHONDRIAL"/>
    <property type="match status" value="1"/>
</dbReference>
<evidence type="ECO:0000313" key="4">
    <source>
        <dbReference type="Proteomes" id="UP001596303"/>
    </source>
</evidence>
<dbReference type="InterPro" id="IPR034904">
    <property type="entry name" value="FSCA_dom_sf"/>
</dbReference>
<proteinExistence type="inferred from homology"/>
<dbReference type="InterPro" id="IPR001075">
    <property type="entry name" value="NIF_FeS_clus_asmbl_NifU_C"/>
</dbReference>
<dbReference type="InterPro" id="IPR035433">
    <property type="entry name" value="NFU1-like"/>
</dbReference>
<dbReference type="PIRSF" id="PIRSF036773">
    <property type="entry name" value="HIRIP5"/>
    <property type="match status" value="1"/>
</dbReference>
<evidence type="ECO:0000256" key="1">
    <source>
        <dbReference type="ARBA" id="ARBA00006420"/>
    </source>
</evidence>
<dbReference type="Pfam" id="PF01106">
    <property type="entry name" value="NifU"/>
    <property type="match status" value="1"/>
</dbReference>
<comment type="caution">
    <text evidence="3">The sequence shown here is derived from an EMBL/GenBank/DDBJ whole genome shotgun (WGS) entry which is preliminary data.</text>
</comment>
<dbReference type="EMBL" id="JBHSSW010000009">
    <property type="protein sequence ID" value="MFC6198007.1"/>
    <property type="molecule type" value="Genomic_DNA"/>
</dbReference>
<evidence type="ECO:0000259" key="2">
    <source>
        <dbReference type="SMART" id="SM00932"/>
    </source>
</evidence>
<keyword evidence="4" id="KW-1185">Reference proteome</keyword>
<reference evidence="4" key="1">
    <citation type="journal article" date="2019" name="Int. J. Syst. Evol. Microbiol.">
        <title>The Global Catalogue of Microorganisms (GCM) 10K type strain sequencing project: providing services to taxonomists for standard genome sequencing and annotation.</title>
        <authorList>
            <consortium name="The Broad Institute Genomics Platform"/>
            <consortium name="The Broad Institute Genome Sequencing Center for Infectious Disease"/>
            <person name="Wu L."/>
            <person name="Ma J."/>
        </authorList>
    </citation>
    <scope>NUCLEOTIDE SEQUENCE [LARGE SCALE GENOMIC DNA]</scope>
    <source>
        <strain evidence="4">CGMCC-1.15741</strain>
    </source>
</reference>
<organism evidence="3 4">
    <name type="scientific">Ponticaulis profundi</name>
    <dbReference type="NCBI Taxonomy" id="2665222"/>
    <lineage>
        <taxon>Bacteria</taxon>
        <taxon>Pseudomonadati</taxon>
        <taxon>Pseudomonadota</taxon>
        <taxon>Alphaproteobacteria</taxon>
        <taxon>Hyphomonadales</taxon>
        <taxon>Hyphomonadaceae</taxon>
        <taxon>Ponticaulis</taxon>
    </lineage>
</organism>
<accession>A0ABW1S9S2</accession>
<evidence type="ECO:0000313" key="3">
    <source>
        <dbReference type="EMBL" id="MFC6198007.1"/>
    </source>
</evidence>
<dbReference type="Gene3D" id="3.30.300.130">
    <property type="entry name" value="Fe-S cluster assembly (FSCA)"/>
    <property type="match status" value="1"/>
</dbReference>
<dbReference type="Pfam" id="PF08712">
    <property type="entry name" value="Nfu_N"/>
    <property type="match status" value="1"/>
</dbReference>
<dbReference type="SUPFAM" id="SSF117916">
    <property type="entry name" value="Fe-S cluster assembly (FSCA) domain-like"/>
    <property type="match status" value="1"/>
</dbReference>
<sequence length="192" mass="20559">MFIQTEATPNPETLKFLPGQTVLEAGTRDYAGESEATDSLLARNLFQVNGVARVFLGADFISITKSGDADWKHVKPMTLAAIMDHYTAGLPVLDAGMTAGASSLGDEIVYEGDAAEIVEEIKELIETRVRPAVAQDGGDIVFDRFDPETGLVTLHMRGACAGCPSSTMTLKQGIENMLRHYVPEVTGVEAAL</sequence>
<dbReference type="InterPro" id="IPR036498">
    <property type="entry name" value="Nfu/NifU_N_sf"/>
</dbReference>
<gene>
    <name evidence="3" type="ORF">ACFQDM_07955</name>
</gene>
<dbReference type="RefSeq" id="WP_377377744.1">
    <property type="nucleotide sequence ID" value="NZ_JBHSSW010000009.1"/>
</dbReference>
<protein>
    <submittedName>
        <fullName evidence="3">NifU family protein</fullName>
    </submittedName>
</protein>
<dbReference type="SMART" id="SM00932">
    <property type="entry name" value="Nfu_N"/>
    <property type="match status" value="1"/>
</dbReference>